<dbReference type="RefSeq" id="WP_094108480.1">
    <property type="nucleotide sequence ID" value="NZ_LUTP01000002.1"/>
</dbReference>
<feature type="region of interest" description="Disordered" evidence="1">
    <location>
        <begin position="118"/>
        <end position="138"/>
    </location>
</feature>
<evidence type="ECO:0000313" key="3">
    <source>
        <dbReference type="EMBL" id="OSN08451.1"/>
    </source>
</evidence>
<evidence type="ECO:0000256" key="1">
    <source>
        <dbReference type="SAM" id="MobiDB-lite"/>
    </source>
</evidence>
<proteinExistence type="predicted"/>
<accession>A0A1X3S1N7</accession>
<dbReference type="AlphaFoldDB" id="A0A1X3S1N7"/>
<comment type="caution">
    <text evidence="3">The sequence shown here is derived from an EMBL/GenBank/DDBJ whole genome shotgun (WGS) entry which is preliminary data.</text>
</comment>
<keyword evidence="2" id="KW-0732">Signal</keyword>
<sequence length="138" mass="15494">MQNFKKTSVCLYLLSSWAFTSLAAQAAGKNDQDYFSDNNKYIYSDLTTKHFVLQGLPDDGAVVEAYQYDDLGNPLAIPFFKKVLKNSDNGGEISRPSISRFRRWACIKSTSSTATIKSSTNVTSHSFRPSDRSTMRWA</sequence>
<evidence type="ECO:0000256" key="2">
    <source>
        <dbReference type="SAM" id="SignalP"/>
    </source>
</evidence>
<name>A0A1X3S1N7_9GAMM</name>
<dbReference type="Proteomes" id="UP000194020">
    <property type="component" value="Unassembled WGS sequence"/>
</dbReference>
<dbReference type="EMBL" id="LUTP01000002">
    <property type="protein sequence ID" value="OSN08451.1"/>
    <property type="molecule type" value="Genomic_DNA"/>
</dbReference>
<feature type="compositionally biased region" description="Basic and acidic residues" evidence="1">
    <location>
        <begin position="128"/>
        <end position="138"/>
    </location>
</feature>
<evidence type="ECO:0000313" key="4">
    <source>
        <dbReference type="Proteomes" id="UP000194020"/>
    </source>
</evidence>
<protein>
    <submittedName>
        <fullName evidence="3">Uncharacterized protein</fullName>
    </submittedName>
</protein>
<organism evidence="3 4">
    <name type="scientific">Lonsdalea iberica</name>
    <dbReference type="NCBI Taxonomy" id="1082703"/>
    <lineage>
        <taxon>Bacteria</taxon>
        <taxon>Pseudomonadati</taxon>
        <taxon>Pseudomonadota</taxon>
        <taxon>Gammaproteobacteria</taxon>
        <taxon>Enterobacterales</taxon>
        <taxon>Pectobacteriaceae</taxon>
        <taxon>Lonsdalea</taxon>
    </lineage>
</organism>
<feature type="chain" id="PRO_5012801209" evidence="2">
    <location>
        <begin position="27"/>
        <end position="138"/>
    </location>
</feature>
<feature type="signal peptide" evidence="2">
    <location>
        <begin position="1"/>
        <end position="26"/>
    </location>
</feature>
<reference evidence="3 4" key="1">
    <citation type="submission" date="2016-02" db="EMBL/GenBank/DDBJ databases">
        <title>Species-wide whole genome sequencing reveals diversity, host range in Lonsdalea quercina.</title>
        <authorList>
            <person name="Li Y."/>
        </authorList>
    </citation>
    <scope>NUCLEOTIDE SEQUENCE [LARGE SCALE GENOMIC DNA]</scope>
    <source>
        <strain evidence="3 4">LMG 26264</strain>
    </source>
</reference>
<gene>
    <name evidence="3" type="ORF">AU511_00945</name>
</gene>